<dbReference type="EMBL" id="CM042062">
    <property type="protein sequence ID" value="KAI3669558.1"/>
    <property type="molecule type" value="Genomic_DNA"/>
</dbReference>
<evidence type="ECO:0000313" key="2">
    <source>
        <dbReference type="Proteomes" id="UP001055879"/>
    </source>
</evidence>
<accession>A0ACB8XPL5</accession>
<dbReference type="Proteomes" id="UP001055879">
    <property type="component" value="Linkage Group LG16"/>
</dbReference>
<keyword evidence="2" id="KW-1185">Reference proteome</keyword>
<sequence length="443" mass="49405">MNSLLQTQIHDKLRRGIGYNATPPPYNNNYIPPTSDLLETKDRNDLPEGATEIDPLDEVVVEDKSDKEVDKSKENKVSGEIPLENNIITNEDCGRAWIKSKNIEKTEGKSGKVHYKQTTVVNPDPCKQCACKKTDPQKHDKKRGNQRNWNNQWAQKQGVDLSKINRPKPRFICGKLNHLAKYCCFNPINQRMNFQRPMQKPLGYRKFEKNHVPKKSVKSKSHMKKKSVKESVNMWVPKSTKNVSTATTNSAADNDSSARSNTTANNVSTTDIVSTSSKVNTANSVSAANKVSTAQPVSTANSVSASKVSTTSSVCAAKPIILTKYSNKECSEFKNPSKRNGNQQLQGKSIWNVDSGCSRHMTGNMSCLKNFKKIDGEHVDFGNTPDGDSECIILAPGFKVVDEKMILLRCWELKKSLSMVNAASSELLLLEVFKVNTAEYYYC</sequence>
<gene>
    <name evidence="1" type="ORF">L6452_40797</name>
</gene>
<evidence type="ECO:0000313" key="1">
    <source>
        <dbReference type="EMBL" id="KAI3669558.1"/>
    </source>
</evidence>
<proteinExistence type="predicted"/>
<comment type="caution">
    <text evidence="1">The sequence shown here is derived from an EMBL/GenBank/DDBJ whole genome shotgun (WGS) entry which is preliminary data.</text>
</comment>
<reference evidence="2" key="1">
    <citation type="journal article" date="2022" name="Mol. Ecol. Resour.">
        <title>The genomes of chicory, endive, great burdock and yacon provide insights into Asteraceae palaeo-polyploidization history and plant inulin production.</title>
        <authorList>
            <person name="Fan W."/>
            <person name="Wang S."/>
            <person name="Wang H."/>
            <person name="Wang A."/>
            <person name="Jiang F."/>
            <person name="Liu H."/>
            <person name="Zhao H."/>
            <person name="Xu D."/>
            <person name="Zhang Y."/>
        </authorList>
    </citation>
    <scope>NUCLEOTIDE SEQUENCE [LARGE SCALE GENOMIC DNA]</scope>
    <source>
        <strain evidence="2">cv. Niubang</strain>
    </source>
</reference>
<reference evidence="1 2" key="2">
    <citation type="journal article" date="2022" name="Mol. Ecol. Resour.">
        <title>The genomes of chicory, endive, great burdock and yacon provide insights into Asteraceae paleo-polyploidization history and plant inulin production.</title>
        <authorList>
            <person name="Fan W."/>
            <person name="Wang S."/>
            <person name="Wang H."/>
            <person name="Wang A."/>
            <person name="Jiang F."/>
            <person name="Liu H."/>
            <person name="Zhao H."/>
            <person name="Xu D."/>
            <person name="Zhang Y."/>
        </authorList>
    </citation>
    <scope>NUCLEOTIDE SEQUENCE [LARGE SCALE GENOMIC DNA]</scope>
    <source>
        <strain evidence="2">cv. Niubang</strain>
    </source>
</reference>
<organism evidence="1 2">
    <name type="scientific">Arctium lappa</name>
    <name type="common">Greater burdock</name>
    <name type="synonym">Lappa major</name>
    <dbReference type="NCBI Taxonomy" id="4217"/>
    <lineage>
        <taxon>Eukaryota</taxon>
        <taxon>Viridiplantae</taxon>
        <taxon>Streptophyta</taxon>
        <taxon>Embryophyta</taxon>
        <taxon>Tracheophyta</taxon>
        <taxon>Spermatophyta</taxon>
        <taxon>Magnoliopsida</taxon>
        <taxon>eudicotyledons</taxon>
        <taxon>Gunneridae</taxon>
        <taxon>Pentapetalae</taxon>
        <taxon>asterids</taxon>
        <taxon>campanulids</taxon>
        <taxon>Asterales</taxon>
        <taxon>Asteraceae</taxon>
        <taxon>Carduoideae</taxon>
        <taxon>Cardueae</taxon>
        <taxon>Arctiinae</taxon>
        <taxon>Arctium</taxon>
    </lineage>
</organism>
<name>A0ACB8XPL5_ARCLA</name>
<protein>
    <submittedName>
        <fullName evidence="1">Uncharacterized protein</fullName>
    </submittedName>
</protein>